<dbReference type="EMBL" id="CAJVQB010032651">
    <property type="protein sequence ID" value="CAG8818611.1"/>
    <property type="molecule type" value="Genomic_DNA"/>
</dbReference>
<evidence type="ECO:0000313" key="2">
    <source>
        <dbReference type="Proteomes" id="UP000789901"/>
    </source>
</evidence>
<dbReference type="Proteomes" id="UP000789901">
    <property type="component" value="Unassembled WGS sequence"/>
</dbReference>
<proteinExistence type="predicted"/>
<feature type="non-terminal residue" evidence="1">
    <location>
        <position position="1"/>
    </location>
</feature>
<accession>A0ABN7W679</accession>
<keyword evidence="2" id="KW-1185">Reference proteome</keyword>
<organism evidence="1 2">
    <name type="scientific">Gigaspora margarita</name>
    <dbReference type="NCBI Taxonomy" id="4874"/>
    <lineage>
        <taxon>Eukaryota</taxon>
        <taxon>Fungi</taxon>
        <taxon>Fungi incertae sedis</taxon>
        <taxon>Mucoromycota</taxon>
        <taxon>Glomeromycotina</taxon>
        <taxon>Glomeromycetes</taxon>
        <taxon>Diversisporales</taxon>
        <taxon>Gigasporaceae</taxon>
        <taxon>Gigaspora</taxon>
    </lineage>
</organism>
<gene>
    <name evidence="1" type="ORF">GMARGA_LOCUS27099</name>
</gene>
<evidence type="ECO:0000313" key="1">
    <source>
        <dbReference type="EMBL" id="CAG8818611.1"/>
    </source>
</evidence>
<sequence>TCEKVIGNHLTLFEFSFKSLLQSGTNIVNGLYDFASFFKMQTSINLNSTMEVEYDDEYDEPLELYKGQIFKTTEEAHATIETFANSHGFEIRKEHVEKDTNHYEIARTFLCRHARKLSTEKTSHKTKASGSCQTDCK</sequence>
<name>A0ABN7W679_GIGMA</name>
<reference evidence="1 2" key="1">
    <citation type="submission" date="2021-06" db="EMBL/GenBank/DDBJ databases">
        <authorList>
            <person name="Kallberg Y."/>
            <person name="Tangrot J."/>
            <person name="Rosling A."/>
        </authorList>
    </citation>
    <scope>NUCLEOTIDE SEQUENCE [LARGE SCALE GENOMIC DNA]</scope>
    <source>
        <strain evidence="1 2">120-4 pot B 10/14</strain>
    </source>
</reference>
<comment type="caution">
    <text evidence="1">The sequence shown here is derived from an EMBL/GenBank/DDBJ whole genome shotgun (WGS) entry which is preliminary data.</text>
</comment>
<protein>
    <submittedName>
        <fullName evidence="1">30405_t:CDS:1</fullName>
    </submittedName>
</protein>